<evidence type="ECO:0000313" key="2">
    <source>
        <dbReference type="Proteomes" id="UP001195483"/>
    </source>
</evidence>
<organism evidence="1 2">
    <name type="scientific">Potamilus streckersoni</name>
    <dbReference type="NCBI Taxonomy" id="2493646"/>
    <lineage>
        <taxon>Eukaryota</taxon>
        <taxon>Metazoa</taxon>
        <taxon>Spiralia</taxon>
        <taxon>Lophotrochozoa</taxon>
        <taxon>Mollusca</taxon>
        <taxon>Bivalvia</taxon>
        <taxon>Autobranchia</taxon>
        <taxon>Heteroconchia</taxon>
        <taxon>Palaeoheterodonta</taxon>
        <taxon>Unionida</taxon>
        <taxon>Unionoidea</taxon>
        <taxon>Unionidae</taxon>
        <taxon>Ambleminae</taxon>
        <taxon>Lampsilini</taxon>
        <taxon>Potamilus</taxon>
    </lineage>
</organism>
<comment type="caution">
    <text evidence="1">The sequence shown here is derived from an EMBL/GenBank/DDBJ whole genome shotgun (WGS) entry which is preliminary data.</text>
</comment>
<reference evidence="1" key="2">
    <citation type="journal article" date="2021" name="Genome Biol. Evol.">
        <title>Developing a high-quality reference genome for a parasitic bivalve with doubly uniparental inheritance (Bivalvia: Unionida).</title>
        <authorList>
            <person name="Smith C.H."/>
        </authorList>
    </citation>
    <scope>NUCLEOTIDE SEQUENCE</scope>
    <source>
        <strain evidence="1">CHS0354</strain>
        <tissue evidence="1">Mantle</tissue>
    </source>
</reference>
<accession>A0AAE0W9T9</accession>
<protein>
    <submittedName>
        <fullName evidence="1">Uncharacterized protein</fullName>
    </submittedName>
</protein>
<gene>
    <name evidence="1" type="ORF">CHS0354_033940</name>
</gene>
<reference evidence="1" key="1">
    <citation type="journal article" date="2021" name="Genome Biol. Evol.">
        <title>A High-Quality Reference Genome for a Parasitic Bivalve with Doubly Uniparental Inheritance (Bivalvia: Unionida).</title>
        <authorList>
            <person name="Smith C.H."/>
        </authorList>
    </citation>
    <scope>NUCLEOTIDE SEQUENCE</scope>
    <source>
        <strain evidence="1">CHS0354</strain>
    </source>
</reference>
<evidence type="ECO:0000313" key="1">
    <source>
        <dbReference type="EMBL" id="KAK3605747.1"/>
    </source>
</evidence>
<keyword evidence="2" id="KW-1185">Reference proteome</keyword>
<proteinExistence type="predicted"/>
<name>A0AAE0W9T9_9BIVA</name>
<dbReference type="AlphaFoldDB" id="A0AAE0W9T9"/>
<reference evidence="1" key="3">
    <citation type="submission" date="2023-05" db="EMBL/GenBank/DDBJ databases">
        <authorList>
            <person name="Smith C.H."/>
        </authorList>
    </citation>
    <scope>NUCLEOTIDE SEQUENCE</scope>
    <source>
        <strain evidence="1">CHS0354</strain>
        <tissue evidence="1">Mantle</tissue>
    </source>
</reference>
<dbReference type="Proteomes" id="UP001195483">
    <property type="component" value="Unassembled WGS sequence"/>
</dbReference>
<sequence length="69" mass="7593">MCVQVGAGSASILLRALFRYSTVLLDERLFKHLHAQKMFAAESETSKCCNDLDHGLPAVVATLKGEIWT</sequence>
<dbReference type="EMBL" id="JAEAOA010001978">
    <property type="protein sequence ID" value="KAK3605747.1"/>
    <property type="molecule type" value="Genomic_DNA"/>
</dbReference>